<evidence type="ECO:0000256" key="2">
    <source>
        <dbReference type="ARBA" id="ARBA00023015"/>
    </source>
</evidence>
<evidence type="ECO:0000256" key="1">
    <source>
        <dbReference type="ARBA" id="ARBA00022491"/>
    </source>
</evidence>
<dbReference type="Pfam" id="PF00440">
    <property type="entry name" value="TetR_N"/>
    <property type="match status" value="1"/>
</dbReference>
<name>A0ABM7LLC4_9ACTN</name>
<dbReference type="Pfam" id="PF13977">
    <property type="entry name" value="TetR_C_6"/>
    <property type="match status" value="1"/>
</dbReference>
<reference evidence="7 8" key="1">
    <citation type="submission" date="2020-08" db="EMBL/GenBank/DDBJ databases">
        <title>Whole genome shotgun sequence of Actinoplanes ianthinogenes NBRC 13996.</title>
        <authorList>
            <person name="Komaki H."/>
            <person name="Tamura T."/>
        </authorList>
    </citation>
    <scope>NUCLEOTIDE SEQUENCE [LARGE SCALE GENOMIC DNA]</scope>
    <source>
        <strain evidence="7 8">NBRC 13996</strain>
    </source>
</reference>
<dbReference type="PANTHER" id="PTHR30055:SF234">
    <property type="entry name" value="HTH-TYPE TRANSCRIPTIONAL REGULATOR BETI"/>
    <property type="match status" value="1"/>
</dbReference>
<keyword evidence="1" id="KW-0678">Repressor</keyword>
<evidence type="ECO:0000313" key="8">
    <source>
        <dbReference type="Proteomes" id="UP000676967"/>
    </source>
</evidence>
<keyword evidence="8" id="KW-1185">Reference proteome</keyword>
<evidence type="ECO:0000259" key="6">
    <source>
        <dbReference type="PROSITE" id="PS50977"/>
    </source>
</evidence>
<dbReference type="EMBL" id="AP023356">
    <property type="protein sequence ID" value="BCJ40048.1"/>
    <property type="molecule type" value="Genomic_DNA"/>
</dbReference>
<organism evidence="7 8">
    <name type="scientific">Actinoplanes ianthinogenes</name>
    <dbReference type="NCBI Taxonomy" id="122358"/>
    <lineage>
        <taxon>Bacteria</taxon>
        <taxon>Bacillati</taxon>
        <taxon>Actinomycetota</taxon>
        <taxon>Actinomycetes</taxon>
        <taxon>Micromonosporales</taxon>
        <taxon>Micromonosporaceae</taxon>
        <taxon>Actinoplanes</taxon>
    </lineage>
</organism>
<sequence length="204" mass="22333">MPRTADHDARRRQVTDAVERLVADEGFGAVTVARTAALAGISVGLVQHYFPSKDEMLRHAFTRLRDRLDERVQAQVKRDDQAGARIEEILLRALTELLPLDERRRREYRVELAFTGRIADNPRLAEVLAQSNAQVRAALAQAVHNGKECGEVLAETDEVAAAGRLLALLDGLKLHVYGDPAAVAASDALAAELSRIFPGPCIKP</sequence>
<proteinExistence type="predicted"/>
<dbReference type="InterPro" id="IPR050109">
    <property type="entry name" value="HTH-type_TetR-like_transc_reg"/>
</dbReference>
<dbReference type="InterPro" id="IPR039538">
    <property type="entry name" value="BetI_C"/>
</dbReference>
<feature type="domain" description="HTH tetR-type" evidence="6">
    <location>
        <begin position="8"/>
        <end position="68"/>
    </location>
</feature>
<dbReference type="RefSeq" id="WP_189330908.1">
    <property type="nucleotide sequence ID" value="NZ_AP023356.1"/>
</dbReference>
<keyword evidence="2" id="KW-0805">Transcription regulation</keyword>
<dbReference type="InterPro" id="IPR001647">
    <property type="entry name" value="HTH_TetR"/>
</dbReference>
<evidence type="ECO:0000313" key="7">
    <source>
        <dbReference type="EMBL" id="BCJ40048.1"/>
    </source>
</evidence>
<evidence type="ECO:0000256" key="4">
    <source>
        <dbReference type="ARBA" id="ARBA00023163"/>
    </source>
</evidence>
<keyword evidence="3 5" id="KW-0238">DNA-binding</keyword>
<dbReference type="SUPFAM" id="SSF46689">
    <property type="entry name" value="Homeodomain-like"/>
    <property type="match status" value="1"/>
</dbReference>
<evidence type="ECO:0000256" key="5">
    <source>
        <dbReference type="PROSITE-ProRule" id="PRU00335"/>
    </source>
</evidence>
<accession>A0ABM7LLC4</accession>
<dbReference type="InterPro" id="IPR009057">
    <property type="entry name" value="Homeodomain-like_sf"/>
</dbReference>
<dbReference type="PANTHER" id="PTHR30055">
    <property type="entry name" value="HTH-TYPE TRANSCRIPTIONAL REGULATOR RUTR"/>
    <property type="match status" value="1"/>
</dbReference>
<gene>
    <name evidence="7" type="ORF">Aiant_07050</name>
</gene>
<dbReference type="SUPFAM" id="SSF48498">
    <property type="entry name" value="Tetracyclin repressor-like, C-terminal domain"/>
    <property type="match status" value="1"/>
</dbReference>
<dbReference type="InterPro" id="IPR036271">
    <property type="entry name" value="Tet_transcr_reg_TetR-rel_C_sf"/>
</dbReference>
<dbReference type="Proteomes" id="UP000676967">
    <property type="component" value="Chromosome"/>
</dbReference>
<protein>
    <submittedName>
        <fullName evidence="7">TetR family transcriptional regulator</fullName>
    </submittedName>
</protein>
<evidence type="ECO:0000256" key="3">
    <source>
        <dbReference type="ARBA" id="ARBA00023125"/>
    </source>
</evidence>
<keyword evidence="4" id="KW-0804">Transcription</keyword>
<dbReference type="PROSITE" id="PS50977">
    <property type="entry name" value="HTH_TETR_2"/>
    <property type="match status" value="1"/>
</dbReference>
<dbReference type="Gene3D" id="1.10.357.10">
    <property type="entry name" value="Tetracycline Repressor, domain 2"/>
    <property type="match status" value="1"/>
</dbReference>
<feature type="DNA-binding region" description="H-T-H motif" evidence="5">
    <location>
        <begin position="31"/>
        <end position="50"/>
    </location>
</feature>